<evidence type="ECO:0000256" key="1">
    <source>
        <dbReference type="SAM" id="MobiDB-lite"/>
    </source>
</evidence>
<feature type="region of interest" description="Disordered" evidence="1">
    <location>
        <begin position="554"/>
        <end position="579"/>
    </location>
</feature>
<sequence>MLDKLPSSVIQAIGRYLRAWTYAQPSLTAYAHTSRRIYSLVIRQAYEYFTLTDVILPSTLHPISHWLPRFAAVQRHLTRVLISDSAKIPAEAWARALDALDTSSLSWAHVRMLSFEIDGVRDSEGGVVAEMLVQFAKKHLAHVDELWLGVDGRLRFFDAGSDEPGSFSGVTELRVIGRHTAAARYSVPDALPAMPHLTTVHLDAAACQLTTLGALVCRQHQTLTTLSIDTYSAALAHALQLCMTSPWLEYPALHKLTLSIASSPTHNDPPGLLDSRRVPRLALLSSSHAQYPVGASGQHHLRDRPSAQLLAQPFAGLRVLAVDALTLGDVHHVGSAAGHTLEALSIGGLFTDVRLAAEGPDGADAGAFTPAVCLTSQAMAHVLRTCGGLQDLRLLVPPAYEDAYNGMPGPDTPGCVFERPAMALPVEWPVHSGLRHVCIHAWAMSFDQALGLARRLPRLASLDWVLRMAHARDGQIGEYGAQSLAHVSVAHTAPVRLKHAFKAALLRFAAALQGPLRVLDVYGALVVPGLAGAVGRVAPGCAATFYPLVPSWADASEEEDDEDEDDSDGRGVSSTSNAD</sequence>
<evidence type="ECO:0000313" key="3">
    <source>
        <dbReference type="Proteomes" id="UP001149813"/>
    </source>
</evidence>
<reference evidence="2" key="1">
    <citation type="submission" date="2022-07" db="EMBL/GenBank/DDBJ databases">
        <title>Phylogenomic reconstructions and comparative analyses of Kickxellomycotina fungi.</title>
        <authorList>
            <person name="Reynolds N.K."/>
            <person name="Stajich J.E."/>
            <person name="Barry K."/>
            <person name="Grigoriev I.V."/>
            <person name="Crous P."/>
            <person name="Smith M.E."/>
        </authorList>
    </citation>
    <scope>NUCLEOTIDE SEQUENCE</scope>
    <source>
        <strain evidence="2">NBRC 32514</strain>
    </source>
</reference>
<name>A0A9W7XSX7_9FUNG</name>
<dbReference type="OrthoDB" id="5582394at2759"/>
<keyword evidence="3" id="KW-1185">Reference proteome</keyword>
<protein>
    <submittedName>
        <fullName evidence="2">Uncharacterized protein</fullName>
    </submittedName>
</protein>
<organism evidence="2 3">
    <name type="scientific">Coemansia erecta</name>
    <dbReference type="NCBI Taxonomy" id="147472"/>
    <lineage>
        <taxon>Eukaryota</taxon>
        <taxon>Fungi</taxon>
        <taxon>Fungi incertae sedis</taxon>
        <taxon>Zoopagomycota</taxon>
        <taxon>Kickxellomycotina</taxon>
        <taxon>Kickxellomycetes</taxon>
        <taxon>Kickxellales</taxon>
        <taxon>Kickxellaceae</taxon>
        <taxon>Coemansia</taxon>
    </lineage>
</organism>
<proteinExistence type="predicted"/>
<evidence type="ECO:0000313" key="2">
    <source>
        <dbReference type="EMBL" id="KAJ1718746.1"/>
    </source>
</evidence>
<accession>A0A9W7XSX7</accession>
<dbReference type="EMBL" id="JANBOJ010000678">
    <property type="protein sequence ID" value="KAJ1718746.1"/>
    <property type="molecule type" value="Genomic_DNA"/>
</dbReference>
<dbReference type="AlphaFoldDB" id="A0A9W7XSX7"/>
<comment type="caution">
    <text evidence="2">The sequence shown here is derived from an EMBL/GenBank/DDBJ whole genome shotgun (WGS) entry which is preliminary data.</text>
</comment>
<feature type="compositionally biased region" description="Acidic residues" evidence="1">
    <location>
        <begin position="555"/>
        <end position="567"/>
    </location>
</feature>
<dbReference type="Proteomes" id="UP001149813">
    <property type="component" value="Unassembled WGS sequence"/>
</dbReference>
<gene>
    <name evidence="2" type="ORF">LPJ53_006337</name>
</gene>